<comment type="caution">
    <text evidence="6">The sequence shown here is derived from an EMBL/GenBank/DDBJ whole genome shotgun (WGS) entry which is preliminary data.</text>
</comment>
<dbReference type="AlphaFoldDB" id="A0A920CLV0"/>
<evidence type="ECO:0000256" key="1">
    <source>
        <dbReference type="ARBA" id="ARBA00022491"/>
    </source>
</evidence>
<dbReference type="SUPFAM" id="SSF46785">
    <property type="entry name" value="Winged helix' DNA-binding domain"/>
    <property type="match status" value="1"/>
</dbReference>
<dbReference type="PROSITE" id="PS50949">
    <property type="entry name" value="HTH_GNTR"/>
    <property type="match status" value="1"/>
</dbReference>
<dbReference type="Proteomes" id="UP000682811">
    <property type="component" value="Unassembled WGS sequence"/>
</dbReference>
<evidence type="ECO:0000313" key="7">
    <source>
        <dbReference type="Proteomes" id="UP000682811"/>
    </source>
</evidence>
<dbReference type="Gene3D" id="1.10.10.10">
    <property type="entry name" value="Winged helix-like DNA-binding domain superfamily/Winged helix DNA-binding domain"/>
    <property type="match status" value="1"/>
</dbReference>
<protein>
    <submittedName>
        <fullName evidence="6">LacI family transcriptional regulator</fullName>
    </submittedName>
</protein>
<dbReference type="SUPFAM" id="SSF53822">
    <property type="entry name" value="Periplasmic binding protein-like I"/>
    <property type="match status" value="1"/>
</dbReference>
<dbReference type="PANTHER" id="PTHR30146">
    <property type="entry name" value="LACI-RELATED TRANSCRIPTIONAL REPRESSOR"/>
    <property type="match status" value="1"/>
</dbReference>
<organism evidence="6 7">
    <name type="scientific">Paenibacillus azoreducens</name>
    <dbReference type="NCBI Taxonomy" id="116718"/>
    <lineage>
        <taxon>Bacteria</taxon>
        <taxon>Bacillati</taxon>
        <taxon>Bacillota</taxon>
        <taxon>Bacilli</taxon>
        <taxon>Bacillales</taxon>
        <taxon>Paenibacillaceae</taxon>
        <taxon>Paenibacillus</taxon>
    </lineage>
</organism>
<evidence type="ECO:0000256" key="3">
    <source>
        <dbReference type="ARBA" id="ARBA00023125"/>
    </source>
</evidence>
<evidence type="ECO:0000259" key="5">
    <source>
        <dbReference type="PROSITE" id="PS50949"/>
    </source>
</evidence>
<dbReference type="Pfam" id="PF00392">
    <property type="entry name" value="GntR"/>
    <property type="match status" value="1"/>
</dbReference>
<dbReference type="GO" id="GO:0003700">
    <property type="term" value="F:DNA-binding transcription factor activity"/>
    <property type="evidence" value="ECO:0007669"/>
    <property type="project" value="InterPro"/>
</dbReference>
<evidence type="ECO:0000256" key="2">
    <source>
        <dbReference type="ARBA" id="ARBA00023015"/>
    </source>
</evidence>
<evidence type="ECO:0000256" key="4">
    <source>
        <dbReference type="ARBA" id="ARBA00023163"/>
    </source>
</evidence>
<dbReference type="RefSeq" id="WP_212976671.1">
    <property type="nucleotide sequence ID" value="NZ_AP025343.1"/>
</dbReference>
<dbReference type="SMART" id="SM00345">
    <property type="entry name" value="HTH_GNTR"/>
    <property type="match status" value="1"/>
</dbReference>
<keyword evidence="7" id="KW-1185">Reference proteome</keyword>
<reference evidence="6 7" key="1">
    <citation type="submission" date="2021-03" db="EMBL/GenBank/DDBJ databases">
        <title>Antimicrobial resistance genes in bacteria isolated from Japanese honey, and their potential for conferring macrolide and lincosamide resistance in the American foulbrood pathogen Paenibacillus larvae.</title>
        <authorList>
            <person name="Okamoto M."/>
            <person name="Kumagai M."/>
            <person name="Kanamori H."/>
            <person name="Takamatsu D."/>
        </authorList>
    </citation>
    <scope>NUCLEOTIDE SEQUENCE [LARGE SCALE GENOMIC DNA]</scope>
    <source>
        <strain evidence="6 7">J34TS1</strain>
    </source>
</reference>
<feature type="domain" description="HTH gntR-type" evidence="5">
    <location>
        <begin position="7"/>
        <end position="75"/>
    </location>
</feature>
<dbReference type="PANTHER" id="PTHR30146:SF95">
    <property type="entry name" value="RIBOSE OPERON REPRESSOR"/>
    <property type="match status" value="1"/>
</dbReference>
<dbReference type="Pfam" id="PF13377">
    <property type="entry name" value="Peripla_BP_3"/>
    <property type="match status" value="1"/>
</dbReference>
<keyword evidence="1" id="KW-0678">Repressor</keyword>
<accession>A0A920CLV0</accession>
<gene>
    <name evidence="6" type="ORF">J34TS1_02710</name>
</gene>
<dbReference type="InterPro" id="IPR000524">
    <property type="entry name" value="Tscrpt_reg_HTH_GntR"/>
</dbReference>
<dbReference type="GO" id="GO:0000976">
    <property type="term" value="F:transcription cis-regulatory region binding"/>
    <property type="evidence" value="ECO:0007669"/>
    <property type="project" value="TreeGrafter"/>
</dbReference>
<dbReference type="InterPro" id="IPR028082">
    <property type="entry name" value="Peripla_BP_I"/>
</dbReference>
<proteinExistence type="predicted"/>
<name>A0A920CLV0_9BACL</name>
<dbReference type="Gene3D" id="3.40.50.2300">
    <property type="match status" value="2"/>
</dbReference>
<dbReference type="CDD" id="cd07377">
    <property type="entry name" value="WHTH_GntR"/>
    <property type="match status" value="1"/>
</dbReference>
<keyword evidence="3" id="KW-0238">DNA-binding</keyword>
<keyword evidence="2" id="KW-0805">Transcription regulation</keyword>
<dbReference type="EMBL" id="BORT01000001">
    <property type="protein sequence ID" value="GIO45506.1"/>
    <property type="molecule type" value="Genomic_DNA"/>
</dbReference>
<keyword evidence="4" id="KW-0804">Transcription</keyword>
<dbReference type="InterPro" id="IPR036390">
    <property type="entry name" value="WH_DNA-bd_sf"/>
</dbReference>
<dbReference type="InterPro" id="IPR036388">
    <property type="entry name" value="WH-like_DNA-bd_sf"/>
</dbReference>
<dbReference type="InterPro" id="IPR046335">
    <property type="entry name" value="LacI/GalR-like_sensor"/>
</dbReference>
<evidence type="ECO:0000313" key="6">
    <source>
        <dbReference type="EMBL" id="GIO45506.1"/>
    </source>
</evidence>
<sequence length="387" mass="42792">MNMNARVPLYQKIQQYILDLIRTAGLRPGDRIPTEKELMQQFNVSKITVVKALSGLADEQIIDRVPGKGSFVGHGKQPSANDAAVAPLLSLKEKSPNPDQIAGLIGLVIPSILDYFGIRLINGVQTTLAKHGYRVMILLSEGDIGKEKEALKTLKAIGAEGILIFPIDEEHYNEEILSMKFNGYPFVLMDRFLPGVETDYIAADGKLGAELAVDYLWELGHRQIAICSDSPLQTVTVQERIEGYITALKNKGAMINPAHIITDFQIRSLKDAENHPLYRYMRNRMATAYITLNSKLGVQMYQLASQAGLDVPGDLSIISFDEPTSVVEEFSIFTHIKQFEYEIGCKAAMTLLDVIRSGGGQERKYSKILLKPELVSGQTTGKPPAVQ</sequence>